<dbReference type="GO" id="GO:0016787">
    <property type="term" value="F:hydrolase activity"/>
    <property type="evidence" value="ECO:0007669"/>
    <property type="project" value="UniProtKB-KW"/>
</dbReference>
<evidence type="ECO:0000256" key="9">
    <source>
        <dbReference type="ARBA" id="ARBA00038592"/>
    </source>
</evidence>
<comment type="similarity">
    <text evidence="10">Belongs to the CRISPR-associated endonuclease Cas1 family.</text>
</comment>
<dbReference type="GO" id="GO:0051607">
    <property type="term" value="P:defense response to virus"/>
    <property type="evidence" value="ECO:0007669"/>
    <property type="project" value="UniProtKB-UniRule"/>
</dbReference>
<evidence type="ECO:0000256" key="1">
    <source>
        <dbReference type="ARBA" id="ARBA00022722"/>
    </source>
</evidence>
<sequence length="323" mass="37251">MELYITDLGTMVKKRDDLFEITTSEKRVAVAPQKIKSLVLAKGIFLTTDVIKLAVENNIDIVIVDDFGNPYGRFWQSKFGSTANIRRKQLEIFGTQKGVEIAKQILIQKIKNCAEHLEDSKIKREAKKAFLDKQVNEMKRYIYQIKLVEGDVSAKRGTLMGYEGNAAKIYYQTLSELMPKEFKFEKRSMHPAQDEFNAMLNYAFGILYSKVEKACIIAGLDPYIGIIHTDNYGKKSLVFDIIEGYRHLVSRTVFSLFTQKRIQKYFFKREGDGITLVGDGKKVLVESFYNRLEKKVRYNNRNISSLDKLQFECHELANCLISK</sequence>
<evidence type="ECO:0000256" key="6">
    <source>
        <dbReference type="ARBA" id="ARBA00023118"/>
    </source>
</evidence>
<dbReference type="InterPro" id="IPR002729">
    <property type="entry name" value="CRISPR-assoc_Cas1"/>
</dbReference>
<evidence type="ECO:0000256" key="3">
    <source>
        <dbReference type="ARBA" id="ARBA00022759"/>
    </source>
</evidence>
<dbReference type="AlphaFoldDB" id="A0A510JNC9"/>
<dbReference type="GO" id="GO:0046872">
    <property type="term" value="F:metal ion binding"/>
    <property type="evidence" value="ECO:0007669"/>
    <property type="project" value="UniProtKB-UniRule"/>
</dbReference>
<dbReference type="NCBIfam" id="TIGR00287">
    <property type="entry name" value="cas1"/>
    <property type="match status" value="1"/>
</dbReference>
<name>A0A510JNC9_9FUSO</name>
<organism evidence="11 12">
    <name type="scientific">Leptotrichia shahii</name>
    <dbReference type="NCBI Taxonomy" id="157691"/>
    <lineage>
        <taxon>Bacteria</taxon>
        <taxon>Fusobacteriati</taxon>
        <taxon>Fusobacteriota</taxon>
        <taxon>Fusobacteriia</taxon>
        <taxon>Fusobacteriales</taxon>
        <taxon>Leptotrichiaceae</taxon>
        <taxon>Leptotrichia</taxon>
    </lineage>
</organism>
<evidence type="ECO:0000256" key="5">
    <source>
        <dbReference type="ARBA" id="ARBA00022842"/>
    </source>
</evidence>
<gene>
    <name evidence="10 11" type="primary">cas1</name>
    <name evidence="11" type="ORF">JCM16776_0964</name>
</gene>
<dbReference type="InterPro" id="IPR050646">
    <property type="entry name" value="Cas1"/>
</dbReference>
<comment type="function">
    <text evidence="10">CRISPR (clustered regularly interspaced short palindromic repeat), is an adaptive immune system that provides protection against mobile genetic elements (viruses, transposable elements and conjugative plasmids). CRISPR clusters contain spacers, sequences complementary to antecedent mobile elements, and target invading nucleic acids. CRISPR clusters are transcribed and processed into CRISPR RNA (crRNA). Acts as a dsDNA endonuclease. Involved in the integration of spacer DNA into the CRISPR cassette.</text>
</comment>
<accession>A0A510JNC9</accession>
<protein>
    <recommendedName>
        <fullName evidence="10">CRISPR-associated endonuclease Cas1</fullName>
        <ecNumber evidence="10">3.1.-.-</ecNumber>
    </recommendedName>
</protein>
<evidence type="ECO:0000313" key="12">
    <source>
        <dbReference type="Proteomes" id="UP000322617"/>
    </source>
</evidence>
<comment type="subunit">
    <text evidence="9 10">Homodimer, forms a heterotetramer with a Cas2 homodimer.</text>
</comment>
<evidence type="ECO:0000256" key="2">
    <source>
        <dbReference type="ARBA" id="ARBA00022723"/>
    </source>
</evidence>
<dbReference type="EMBL" id="AP019827">
    <property type="protein sequence ID" value="BBM40744.1"/>
    <property type="molecule type" value="Genomic_DNA"/>
</dbReference>
<dbReference type="OrthoDB" id="9803119at2"/>
<dbReference type="HAMAP" id="MF_01470">
    <property type="entry name" value="Cas1"/>
    <property type="match status" value="1"/>
</dbReference>
<dbReference type="PANTHER" id="PTHR34353">
    <property type="entry name" value="CRISPR-ASSOCIATED ENDONUCLEASE CAS1 1"/>
    <property type="match status" value="1"/>
</dbReference>
<dbReference type="InterPro" id="IPR042206">
    <property type="entry name" value="CRISPR-assoc_Cas1_C"/>
</dbReference>
<dbReference type="GO" id="GO:0043571">
    <property type="term" value="P:maintenance of CRISPR repeat elements"/>
    <property type="evidence" value="ECO:0007669"/>
    <property type="project" value="UniProtKB-UniRule"/>
</dbReference>
<dbReference type="Pfam" id="PF01867">
    <property type="entry name" value="Cas_Cas1"/>
    <property type="match status" value="1"/>
</dbReference>
<dbReference type="EC" id="3.1.-.-" evidence="10"/>
<evidence type="ECO:0000256" key="7">
    <source>
        <dbReference type="ARBA" id="ARBA00023125"/>
    </source>
</evidence>
<evidence type="ECO:0000313" key="11">
    <source>
        <dbReference type="EMBL" id="BBM40744.1"/>
    </source>
</evidence>
<evidence type="ECO:0000256" key="10">
    <source>
        <dbReference type="HAMAP-Rule" id="MF_01470"/>
    </source>
</evidence>
<evidence type="ECO:0000256" key="8">
    <source>
        <dbReference type="ARBA" id="ARBA00023211"/>
    </source>
</evidence>
<keyword evidence="8 10" id="KW-0464">Manganese</keyword>
<dbReference type="RefSeq" id="WP_018450064.1">
    <property type="nucleotide sequence ID" value="NZ_AP019827.1"/>
</dbReference>
<feature type="binding site" evidence="10">
    <location>
        <position position="243"/>
    </location>
    <ligand>
        <name>Mn(2+)</name>
        <dbReference type="ChEBI" id="CHEBI:29035"/>
    </ligand>
</feature>
<dbReference type="Gene3D" id="3.100.10.20">
    <property type="entry name" value="CRISPR-associated endonuclease Cas1, N-terminal domain"/>
    <property type="match status" value="1"/>
</dbReference>
<dbReference type="Proteomes" id="UP000322617">
    <property type="component" value="Chromosome"/>
</dbReference>
<keyword evidence="7 10" id="KW-0238">DNA-binding</keyword>
<dbReference type="Gene3D" id="1.20.120.920">
    <property type="entry name" value="CRISPR-associated endonuclease Cas1, C-terminal domain"/>
    <property type="match status" value="1"/>
</dbReference>
<dbReference type="KEGG" id="lsz:JCM16776_0964"/>
<evidence type="ECO:0000256" key="4">
    <source>
        <dbReference type="ARBA" id="ARBA00022801"/>
    </source>
</evidence>
<comment type="cofactor">
    <cofactor evidence="10">
        <name>Mg(2+)</name>
        <dbReference type="ChEBI" id="CHEBI:18420"/>
    </cofactor>
    <cofactor evidence="10">
        <name>Mn(2+)</name>
        <dbReference type="ChEBI" id="CHEBI:29035"/>
    </cofactor>
</comment>
<dbReference type="PANTHER" id="PTHR34353:SF2">
    <property type="entry name" value="CRISPR-ASSOCIATED ENDONUCLEASE CAS1 1"/>
    <property type="match status" value="1"/>
</dbReference>
<keyword evidence="1 10" id="KW-0540">Nuclease</keyword>
<dbReference type="CDD" id="cd09634">
    <property type="entry name" value="Cas1_I-II-III"/>
    <property type="match status" value="1"/>
</dbReference>
<keyword evidence="4 10" id="KW-0378">Hydrolase</keyword>
<keyword evidence="12" id="KW-1185">Reference proteome</keyword>
<reference evidence="11 12" key="1">
    <citation type="submission" date="2019-07" db="EMBL/GenBank/DDBJ databases">
        <title>Complete Genome Sequence of Leptotrichia shahii Strain JCM 16776.</title>
        <authorList>
            <person name="Watanabe S."/>
            <person name="Cui L."/>
        </authorList>
    </citation>
    <scope>NUCLEOTIDE SEQUENCE [LARGE SCALE GENOMIC DNA]</scope>
    <source>
        <strain evidence="11 12">JCM16776</strain>
    </source>
</reference>
<feature type="binding site" evidence="10">
    <location>
        <position position="228"/>
    </location>
    <ligand>
        <name>Mn(2+)</name>
        <dbReference type="ChEBI" id="CHEBI:29035"/>
    </ligand>
</feature>
<keyword evidence="3 10" id="KW-0255">Endonuclease</keyword>
<keyword evidence="5 10" id="KW-0460">Magnesium</keyword>
<dbReference type="STRING" id="1122172.GCA_000373045_00442"/>
<keyword evidence="2 10" id="KW-0479">Metal-binding</keyword>
<feature type="binding site" evidence="10">
    <location>
        <position position="163"/>
    </location>
    <ligand>
        <name>Mn(2+)</name>
        <dbReference type="ChEBI" id="CHEBI:29035"/>
    </ligand>
</feature>
<keyword evidence="6 10" id="KW-0051">Antiviral defense</keyword>
<proteinExistence type="inferred from homology"/>
<dbReference type="GO" id="GO:0003677">
    <property type="term" value="F:DNA binding"/>
    <property type="evidence" value="ECO:0007669"/>
    <property type="project" value="UniProtKB-KW"/>
</dbReference>
<dbReference type="GO" id="GO:0004519">
    <property type="term" value="F:endonuclease activity"/>
    <property type="evidence" value="ECO:0007669"/>
    <property type="project" value="UniProtKB-UniRule"/>
</dbReference>
<dbReference type="InterPro" id="IPR042211">
    <property type="entry name" value="CRISPR-assoc_Cas1_N"/>
</dbReference>